<dbReference type="EMBL" id="UINC01081717">
    <property type="protein sequence ID" value="SVC25845.1"/>
    <property type="molecule type" value="Genomic_DNA"/>
</dbReference>
<keyword evidence="1" id="KW-0456">Lyase</keyword>
<dbReference type="PANTHER" id="PTHR12935:SF0">
    <property type="entry name" value="GAMMA-GLUTAMYLCYCLOTRANSFERASE"/>
    <property type="match status" value="1"/>
</dbReference>
<evidence type="ECO:0000256" key="1">
    <source>
        <dbReference type="ARBA" id="ARBA00023239"/>
    </source>
</evidence>
<dbReference type="GO" id="GO:0003839">
    <property type="term" value="F:gamma-glutamylcyclotransferase activity"/>
    <property type="evidence" value="ECO:0007669"/>
    <property type="project" value="InterPro"/>
</dbReference>
<dbReference type="PANTHER" id="PTHR12935">
    <property type="entry name" value="GAMMA-GLUTAMYLCYCLOTRANSFERASE"/>
    <property type="match status" value="1"/>
</dbReference>
<dbReference type="CDD" id="cd06661">
    <property type="entry name" value="GGCT_like"/>
    <property type="match status" value="1"/>
</dbReference>
<name>A0A382KQL3_9ZZZZ</name>
<organism evidence="3">
    <name type="scientific">marine metagenome</name>
    <dbReference type="NCBI Taxonomy" id="408172"/>
    <lineage>
        <taxon>unclassified sequences</taxon>
        <taxon>metagenomes</taxon>
        <taxon>ecological metagenomes</taxon>
    </lineage>
</organism>
<feature type="domain" description="Gamma-glutamylcyclotransferase AIG2-like" evidence="2">
    <location>
        <begin position="3"/>
        <end position="105"/>
    </location>
</feature>
<dbReference type="InterPro" id="IPR017939">
    <property type="entry name" value="G-Glutamylcylcotransferase"/>
</dbReference>
<dbReference type="SUPFAM" id="SSF110857">
    <property type="entry name" value="Gamma-glutamyl cyclotransferase-like"/>
    <property type="match status" value="1"/>
</dbReference>
<proteinExistence type="predicted"/>
<dbReference type="Pfam" id="PF06094">
    <property type="entry name" value="GGACT"/>
    <property type="match status" value="1"/>
</dbReference>
<protein>
    <recommendedName>
        <fullName evidence="2">Gamma-glutamylcyclotransferase AIG2-like domain-containing protein</fullName>
    </recommendedName>
</protein>
<dbReference type="Gene3D" id="3.10.490.10">
    <property type="entry name" value="Gamma-glutamyl cyclotransferase-like"/>
    <property type="match status" value="1"/>
</dbReference>
<accession>A0A382KQL3</accession>
<dbReference type="InterPro" id="IPR013024">
    <property type="entry name" value="GGCT-like"/>
</dbReference>
<gene>
    <name evidence="3" type="ORF">METZ01_LOCUS278699</name>
</gene>
<evidence type="ECO:0000259" key="2">
    <source>
        <dbReference type="Pfam" id="PF06094"/>
    </source>
</evidence>
<sequence length="135" mass="16307">MLYFAYGSNLNHYQMKNIRCVGSKYLKTTFLKDYKFSFCHSNIENKFGYANVIKKKGSKVPGAIWEITKKHEEILDRYEGFPNTYQKQYFYLNEKKIMFYMMHKYFIKKPPKSYIDTIIEGYKNCNIDLNYANKF</sequence>
<dbReference type="InterPro" id="IPR009288">
    <property type="entry name" value="AIG2-like_dom"/>
</dbReference>
<reference evidence="3" key="1">
    <citation type="submission" date="2018-05" db="EMBL/GenBank/DDBJ databases">
        <authorList>
            <person name="Lanie J.A."/>
            <person name="Ng W.-L."/>
            <person name="Kazmierczak K.M."/>
            <person name="Andrzejewski T.M."/>
            <person name="Davidsen T.M."/>
            <person name="Wayne K.J."/>
            <person name="Tettelin H."/>
            <person name="Glass J.I."/>
            <person name="Rusch D."/>
            <person name="Podicherti R."/>
            <person name="Tsui H.-C.T."/>
            <person name="Winkler M.E."/>
        </authorList>
    </citation>
    <scope>NUCLEOTIDE SEQUENCE</scope>
</reference>
<evidence type="ECO:0000313" key="3">
    <source>
        <dbReference type="EMBL" id="SVC25845.1"/>
    </source>
</evidence>
<dbReference type="AlphaFoldDB" id="A0A382KQL3"/>
<dbReference type="InterPro" id="IPR036568">
    <property type="entry name" value="GGCT-like_sf"/>
</dbReference>